<comment type="caution">
    <text evidence="2">The sequence shown here is derived from an EMBL/GenBank/DDBJ whole genome shotgun (WGS) entry which is preliminary data.</text>
</comment>
<keyword evidence="3" id="KW-1185">Reference proteome</keyword>
<protein>
    <submittedName>
        <fullName evidence="2">Uncharacterized protein</fullName>
    </submittedName>
</protein>
<name>A0ABV3KLC3_STRGS</name>
<organism evidence="2 3">
    <name type="scientific">Streptomyces griseosporeus</name>
    <dbReference type="NCBI Taxonomy" id="1910"/>
    <lineage>
        <taxon>Bacteria</taxon>
        <taxon>Bacillati</taxon>
        <taxon>Actinomycetota</taxon>
        <taxon>Actinomycetes</taxon>
        <taxon>Kitasatosporales</taxon>
        <taxon>Streptomycetaceae</taxon>
        <taxon>Streptomyces</taxon>
    </lineage>
</organism>
<sequence>MTLPTDDTPIPLPELAPPDHTDHPVLAAILAELRSREGEFPVVAHYEDAP</sequence>
<evidence type="ECO:0000256" key="1">
    <source>
        <dbReference type="SAM" id="MobiDB-lite"/>
    </source>
</evidence>
<accession>A0ABV3KLC3</accession>
<evidence type="ECO:0000313" key="2">
    <source>
        <dbReference type="EMBL" id="MEV8460100.1"/>
    </source>
</evidence>
<dbReference type="Proteomes" id="UP001553148">
    <property type="component" value="Unassembled WGS sequence"/>
</dbReference>
<proteinExistence type="predicted"/>
<feature type="region of interest" description="Disordered" evidence="1">
    <location>
        <begin position="1"/>
        <end position="21"/>
    </location>
</feature>
<evidence type="ECO:0000313" key="3">
    <source>
        <dbReference type="Proteomes" id="UP001553148"/>
    </source>
</evidence>
<reference evidence="2 3" key="1">
    <citation type="submission" date="2024-06" db="EMBL/GenBank/DDBJ databases">
        <title>The Natural Products Discovery Center: Release of the First 8490 Sequenced Strains for Exploring Actinobacteria Biosynthetic Diversity.</title>
        <authorList>
            <person name="Kalkreuter E."/>
            <person name="Kautsar S.A."/>
            <person name="Yang D."/>
            <person name="Bader C.D."/>
            <person name="Teijaro C.N."/>
            <person name="Fluegel L."/>
            <person name="Davis C.M."/>
            <person name="Simpson J.R."/>
            <person name="Lauterbach L."/>
            <person name="Steele A.D."/>
            <person name="Gui C."/>
            <person name="Meng S."/>
            <person name="Li G."/>
            <person name="Viehrig K."/>
            <person name="Ye F."/>
            <person name="Su P."/>
            <person name="Kiefer A.F."/>
            <person name="Nichols A."/>
            <person name="Cepeda A.J."/>
            <person name="Yan W."/>
            <person name="Fan B."/>
            <person name="Jiang Y."/>
            <person name="Adhikari A."/>
            <person name="Zheng C.-J."/>
            <person name="Schuster L."/>
            <person name="Cowan T.M."/>
            <person name="Smanski M.J."/>
            <person name="Chevrette M.G."/>
            <person name="De Carvalho L.P.S."/>
            <person name="Shen B."/>
        </authorList>
    </citation>
    <scope>NUCLEOTIDE SEQUENCE [LARGE SCALE GENOMIC DNA]</scope>
    <source>
        <strain evidence="2 3">NPDC052360</strain>
    </source>
</reference>
<gene>
    <name evidence="2" type="ORF">AB0470_11205</name>
</gene>
<dbReference type="EMBL" id="JBFAUJ010000004">
    <property type="protein sequence ID" value="MEV8460100.1"/>
    <property type="molecule type" value="Genomic_DNA"/>
</dbReference>
<dbReference type="RefSeq" id="WP_162655607.1">
    <property type="nucleotide sequence ID" value="NZ_BNBR01000003.1"/>
</dbReference>